<evidence type="ECO:0000259" key="13">
    <source>
        <dbReference type="SMART" id="SM00968"/>
    </source>
</evidence>
<keyword evidence="6" id="KW-0498">Mitosis</keyword>
<evidence type="ECO:0000256" key="3">
    <source>
        <dbReference type="ARBA" id="ARBA00018693"/>
    </source>
</evidence>
<evidence type="ECO:0000256" key="10">
    <source>
        <dbReference type="ARBA" id="ARBA00023242"/>
    </source>
</evidence>
<keyword evidence="9" id="KW-0226">DNA condensation</keyword>
<dbReference type="AlphaFoldDB" id="A0A1E5UZL4"/>
<sequence>MKATRDTEKNQSTALKAILQAKDSNEIQGIYGRLGDLGAIDAKYDVAVSTASGSGLNYIVVETINSAQACIELLRRRNREETVTCLILEKQTHLLHKTKEKVKTPEGVPRLFDLVKVKDEKLKLAFFHVLGNTVVANDLDQASRIAYSAPKEFRRVVTLGGELFEKSGTMSGGGKRVQRGMMGTAIRESISEEAVKNAENDLNNLVDELNRLRDKMNDAKKHYRSMEEAKSRLEMELAKAKKEVESMNAQYIYNENRLDSLKAASQPKADEASELQQKIENAGGQVLKDQKTKVANIQSELDKTSSEINRHKVRITSGEKMVKKMIDNHKEELDKTKEEYTKLKKALDELRASEVDAEYKLQDTKKLAKEWEMKVKAFGKRLDDIQTNLAKHMDQIQKDAIDPEKLKVTLGDEQLNDTCDMKRAMEMVALLEAQLKDLNPNLDSITEYRTKARLYSERVDELNATTQERDDLKKLYDGLDEFMAGFNIISLKLKEMYQMITLGGDAELELVDSLDPFSEGVVFSVRPPKKSWKNIANLSGGEKTLSSLALVFALHHYKPTPLYVMDEIDAALDFKNVSIVGHYVKDRTKDAQFIIISLRNNMFELADRLVGIYKTDNCTKSITINPGSFAESMEA</sequence>
<dbReference type="GO" id="GO:0051301">
    <property type="term" value="P:cell division"/>
    <property type="evidence" value="ECO:0007669"/>
    <property type="project" value="UniProtKB-KW"/>
</dbReference>
<protein>
    <recommendedName>
        <fullName evidence="3">Structural maintenance of chromosomes protein 4</fullName>
    </recommendedName>
</protein>
<keyword evidence="8 12" id="KW-0175">Coiled coil</keyword>
<evidence type="ECO:0000256" key="8">
    <source>
        <dbReference type="ARBA" id="ARBA00023054"/>
    </source>
</evidence>
<evidence type="ECO:0000256" key="5">
    <source>
        <dbReference type="ARBA" id="ARBA00022741"/>
    </source>
</evidence>
<dbReference type="SUPFAM" id="SSF75553">
    <property type="entry name" value="Smc hinge domain"/>
    <property type="match status" value="1"/>
</dbReference>
<evidence type="ECO:0000256" key="9">
    <source>
        <dbReference type="ARBA" id="ARBA00023067"/>
    </source>
</evidence>
<evidence type="ECO:0000256" key="6">
    <source>
        <dbReference type="ARBA" id="ARBA00022776"/>
    </source>
</evidence>
<dbReference type="GO" id="GO:0051321">
    <property type="term" value="P:meiotic cell cycle"/>
    <property type="evidence" value="ECO:0007669"/>
    <property type="project" value="UniProtKB-KW"/>
</dbReference>
<dbReference type="InterPro" id="IPR027417">
    <property type="entry name" value="P-loop_NTPase"/>
</dbReference>
<evidence type="ECO:0000313" key="15">
    <source>
        <dbReference type="Proteomes" id="UP000095767"/>
    </source>
</evidence>
<dbReference type="InterPro" id="IPR010935">
    <property type="entry name" value="SMC_hinge"/>
</dbReference>
<reference evidence="14 15" key="1">
    <citation type="submission" date="2016-09" db="EMBL/GenBank/DDBJ databases">
        <title>The draft genome of Dichanthelium oligosanthes: A C3 panicoid grass species.</title>
        <authorList>
            <person name="Studer A.J."/>
            <person name="Schnable J.C."/>
            <person name="Brutnell T.P."/>
        </authorList>
    </citation>
    <scope>NUCLEOTIDE SEQUENCE [LARGE SCALE GENOMIC DNA]</scope>
    <source>
        <strain evidence="15">cv. Kellogg 1175</strain>
        <tissue evidence="14">Leaf</tissue>
    </source>
</reference>
<dbReference type="GO" id="GO:0000796">
    <property type="term" value="C:condensin complex"/>
    <property type="evidence" value="ECO:0007669"/>
    <property type="project" value="TreeGrafter"/>
</dbReference>
<dbReference type="PANTHER" id="PTHR18937">
    <property type="entry name" value="STRUCTURAL MAINTENANCE OF CHROMOSOMES SMC FAMILY MEMBER"/>
    <property type="match status" value="1"/>
</dbReference>
<comment type="subcellular location">
    <subcellularLocation>
        <location evidence="1">Nucleus</location>
    </subcellularLocation>
</comment>
<name>A0A1E5UZL4_9POAL</name>
<evidence type="ECO:0000256" key="7">
    <source>
        <dbReference type="ARBA" id="ARBA00022840"/>
    </source>
</evidence>
<evidence type="ECO:0000256" key="1">
    <source>
        <dbReference type="ARBA" id="ARBA00004123"/>
    </source>
</evidence>
<keyword evidence="7" id="KW-0067">ATP-binding</keyword>
<feature type="coiled-coil region" evidence="12">
    <location>
        <begin position="188"/>
        <end position="250"/>
    </location>
</feature>
<gene>
    <name evidence="14" type="ORF">BAE44_0020757</name>
</gene>
<feature type="domain" description="SMC hinge" evidence="13">
    <location>
        <begin position="28"/>
        <end position="146"/>
    </location>
</feature>
<evidence type="ECO:0000313" key="14">
    <source>
        <dbReference type="EMBL" id="OEL18224.1"/>
    </source>
</evidence>
<dbReference type="GO" id="GO:0005634">
    <property type="term" value="C:nucleus"/>
    <property type="evidence" value="ECO:0007669"/>
    <property type="project" value="UniProtKB-SubCell"/>
</dbReference>
<keyword evidence="11" id="KW-0131">Cell cycle</keyword>
<dbReference type="PANTHER" id="PTHR18937:SF172">
    <property type="entry name" value="STRUCTURAL MAINTENANCE OF CHROMOSOMES PROTEIN"/>
    <property type="match status" value="1"/>
</dbReference>
<dbReference type="GO" id="GO:0005524">
    <property type="term" value="F:ATP binding"/>
    <property type="evidence" value="ECO:0007669"/>
    <property type="project" value="UniProtKB-KW"/>
</dbReference>
<comment type="caution">
    <text evidence="14">The sequence shown here is derived from an EMBL/GenBank/DDBJ whole genome shotgun (WGS) entry which is preliminary data.</text>
</comment>
<evidence type="ECO:0000256" key="11">
    <source>
        <dbReference type="ARBA" id="ARBA00023306"/>
    </source>
</evidence>
<proteinExistence type="inferred from homology"/>
<comment type="similarity">
    <text evidence="2">Belongs to the SMC family. SMC4 subfamily.</text>
</comment>
<dbReference type="Gene3D" id="1.20.1060.20">
    <property type="match status" value="1"/>
</dbReference>
<keyword evidence="15" id="KW-1185">Reference proteome</keyword>
<dbReference type="EMBL" id="LWDX02057305">
    <property type="protein sequence ID" value="OEL18224.1"/>
    <property type="molecule type" value="Genomic_DNA"/>
</dbReference>
<dbReference type="STRING" id="888268.A0A1E5UZL4"/>
<dbReference type="Gene3D" id="3.40.50.300">
    <property type="entry name" value="P-loop containing nucleotide triphosphate hydrolases"/>
    <property type="match status" value="1"/>
</dbReference>
<dbReference type="Pfam" id="PF06470">
    <property type="entry name" value="SMC_hinge"/>
    <property type="match status" value="1"/>
</dbReference>
<dbReference type="Pfam" id="PF02463">
    <property type="entry name" value="SMC_N"/>
    <property type="match status" value="1"/>
</dbReference>
<dbReference type="Gene3D" id="3.30.70.1620">
    <property type="match status" value="1"/>
</dbReference>
<evidence type="ECO:0000256" key="2">
    <source>
        <dbReference type="ARBA" id="ARBA00006005"/>
    </source>
</evidence>
<dbReference type="SUPFAM" id="SSF52540">
    <property type="entry name" value="P-loop containing nucleoside triphosphate hydrolases"/>
    <property type="match status" value="1"/>
</dbReference>
<dbReference type="FunFam" id="3.40.50.300:FF:000481">
    <property type="entry name" value="Structural maintenance of chromosomes 4"/>
    <property type="match status" value="1"/>
</dbReference>
<evidence type="ECO:0000256" key="12">
    <source>
        <dbReference type="SAM" id="Coils"/>
    </source>
</evidence>
<dbReference type="Proteomes" id="UP000095767">
    <property type="component" value="Unassembled WGS sequence"/>
</dbReference>
<evidence type="ECO:0000256" key="4">
    <source>
        <dbReference type="ARBA" id="ARBA00022618"/>
    </source>
</evidence>
<dbReference type="GO" id="GO:0007076">
    <property type="term" value="P:mitotic chromosome condensation"/>
    <property type="evidence" value="ECO:0007669"/>
    <property type="project" value="TreeGrafter"/>
</dbReference>
<accession>A0A1E5UZL4</accession>
<feature type="coiled-coil region" evidence="12">
    <location>
        <begin position="287"/>
        <end position="353"/>
    </location>
</feature>
<dbReference type="InterPro" id="IPR003395">
    <property type="entry name" value="RecF/RecN/SMC_N"/>
</dbReference>
<keyword evidence="5" id="KW-0547">Nucleotide-binding</keyword>
<dbReference type="OrthoDB" id="759496at2759"/>
<organism evidence="14 15">
    <name type="scientific">Dichanthelium oligosanthes</name>
    <dbReference type="NCBI Taxonomy" id="888268"/>
    <lineage>
        <taxon>Eukaryota</taxon>
        <taxon>Viridiplantae</taxon>
        <taxon>Streptophyta</taxon>
        <taxon>Embryophyta</taxon>
        <taxon>Tracheophyta</taxon>
        <taxon>Spermatophyta</taxon>
        <taxon>Magnoliopsida</taxon>
        <taxon>Liliopsida</taxon>
        <taxon>Poales</taxon>
        <taxon>Poaceae</taxon>
        <taxon>PACMAD clade</taxon>
        <taxon>Panicoideae</taxon>
        <taxon>Panicodae</taxon>
        <taxon>Paniceae</taxon>
        <taxon>Dichantheliinae</taxon>
        <taxon>Dichanthelium</taxon>
    </lineage>
</organism>
<dbReference type="SMART" id="SM00968">
    <property type="entry name" value="SMC_hinge"/>
    <property type="match status" value="1"/>
</dbReference>
<keyword evidence="4" id="KW-0132">Cell division</keyword>
<dbReference type="InterPro" id="IPR036277">
    <property type="entry name" value="SMC_hinge_sf"/>
</dbReference>
<keyword evidence="10" id="KW-0539">Nucleus</keyword>